<dbReference type="PANTHER" id="PTHR32282:SF34">
    <property type="entry name" value="PENICILLIN-BINDING PROTEIN 1A"/>
    <property type="match status" value="1"/>
</dbReference>
<feature type="compositionally biased region" description="Basic and acidic residues" evidence="9">
    <location>
        <begin position="708"/>
        <end position="718"/>
    </location>
</feature>
<comment type="catalytic activity">
    <reaction evidence="7">
        <text>Preferential cleavage: (Ac)2-L-Lys-D-Ala-|-D-Ala. Also transpeptidation of peptidyl-alanyl moieties that are N-acyl substituents of D-alanine.</text>
        <dbReference type="EC" id="3.4.16.4"/>
    </reaction>
</comment>
<keyword evidence="13" id="KW-1185">Reference proteome</keyword>
<dbReference type="InterPro" id="IPR001460">
    <property type="entry name" value="PCN-bd_Tpept"/>
</dbReference>
<dbReference type="Pfam" id="PF00912">
    <property type="entry name" value="Transgly"/>
    <property type="match status" value="1"/>
</dbReference>
<dbReference type="GO" id="GO:0008955">
    <property type="term" value="F:peptidoglycan glycosyltransferase activity"/>
    <property type="evidence" value="ECO:0007669"/>
    <property type="project" value="UniProtKB-EC"/>
</dbReference>
<dbReference type="EMBL" id="FZOR01000019">
    <property type="protein sequence ID" value="SNT21717.1"/>
    <property type="molecule type" value="Genomic_DNA"/>
</dbReference>
<feature type="domain" description="Glycosyl transferase family 51" evidence="11">
    <location>
        <begin position="46"/>
        <end position="224"/>
    </location>
</feature>
<keyword evidence="5" id="KW-0378">Hydrolase</keyword>
<evidence type="ECO:0000313" key="12">
    <source>
        <dbReference type="EMBL" id="SNT21717.1"/>
    </source>
</evidence>
<feature type="domain" description="Penicillin-binding protein transpeptidase" evidence="10">
    <location>
        <begin position="320"/>
        <end position="562"/>
    </location>
</feature>
<feature type="region of interest" description="Disordered" evidence="9">
    <location>
        <begin position="614"/>
        <end position="727"/>
    </location>
</feature>
<proteinExistence type="predicted"/>
<sequence>MVAVVSVMILGLATLVVVAYANTPLPTKAQQDALRQESVITYSDGSTLARIGTHREDIALDKVPDFVVNAVLAAEDRNFWSEPGISPTGIAGAVFRAATGGEVAGASTITQQLARNYWANLSQDRTVSRKLKEILISIRMGKEMDKKKILELYLNVVPFGRDSYGIQAASRAYFHKPVTEINVNQAAMLAAMIQRPGYFVTYGPTSNPAKQALVNRWNYVLDGMVEKGWLDQTKRGAAKFPQTQKEWSDAPDDPNAGYLQARVINELESLGIDRQRLATGGLRIKTTFNKGLQDYTNKLVKQIKKENNLKSDIWFGLASIDPKTGGVVAAYGGPDFRKQAFDNSFQGKVQPGSSFKPIVLATALDQGISLKTTMDGRYKRVINGATFTNDSTSENGVYNLKQMTAMSINTAYVELGQKVQLSNVIDMAKKMGIPEKTPNLDPTYTSLPLGVIDASAVTMASVYSTFAAGGEHRQAHVIAKITDAKGHTVVNNENKPLDKLPWQKPTRAFSEEVAADATSAMQAVVQSGGTGTRASLGSRPVAGKTGTTDENKSAWFVGYTPELATAAAMWRQDKNGNRKSLIGVGGYNQVYGGTVPAELFKRFMLKALEGKEISQFPPPANVGQLAPWAKAKPTPTPSNTPSPTTSPSCRPGQPNQGPDCPSTSPTTPTVSPPNNQDKPCDMFNRPAGCNPNLPPEGDKSWWCAQPQHRNDPACRDQDPPNPENDGA</sequence>
<dbReference type="GO" id="GO:0009252">
    <property type="term" value="P:peptidoglycan biosynthetic process"/>
    <property type="evidence" value="ECO:0007669"/>
    <property type="project" value="TreeGrafter"/>
</dbReference>
<dbReference type="AlphaFoldDB" id="A0A239KTL5"/>
<evidence type="ECO:0000256" key="8">
    <source>
        <dbReference type="ARBA" id="ARBA00049902"/>
    </source>
</evidence>
<evidence type="ECO:0000256" key="3">
    <source>
        <dbReference type="ARBA" id="ARBA00022676"/>
    </source>
</evidence>
<dbReference type="SUPFAM" id="SSF53955">
    <property type="entry name" value="Lysozyme-like"/>
    <property type="match status" value="1"/>
</dbReference>
<dbReference type="GO" id="GO:0009002">
    <property type="term" value="F:serine-type D-Ala-D-Ala carboxypeptidase activity"/>
    <property type="evidence" value="ECO:0007669"/>
    <property type="project" value="UniProtKB-EC"/>
</dbReference>
<comment type="catalytic activity">
    <reaction evidence="8">
        <text>[GlcNAc-(1-&gt;4)-Mur2Ac(oyl-L-Ala-gamma-D-Glu-L-Lys-D-Ala-D-Ala)](n)-di-trans,octa-cis-undecaprenyl diphosphate + beta-D-GlcNAc-(1-&gt;4)-Mur2Ac(oyl-L-Ala-gamma-D-Glu-L-Lys-D-Ala-D-Ala)-di-trans,octa-cis-undecaprenyl diphosphate = [GlcNAc-(1-&gt;4)-Mur2Ac(oyl-L-Ala-gamma-D-Glu-L-Lys-D-Ala-D-Ala)](n+1)-di-trans,octa-cis-undecaprenyl diphosphate + di-trans,octa-cis-undecaprenyl diphosphate + H(+)</text>
        <dbReference type="Rhea" id="RHEA:23708"/>
        <dbReference type="Rhea" id="RHEA-COMP:9602"/>
        <dbReference type="Rhea" id="RHEA-COMP:9603"/>
        <dbReference type="ChEBI" id="CHEBI:15378"/>
        <dbReference type="ChEBI" id="CHEBI:58405"/>
        <dbReference type="ChEBI" id="CHEBI:60033"/>
        <dbReference type="ChEBI" id="CHEBI:78435"/>
        <dbReference type="EC" id="2.4.99.28"/>
    </reaction>
</comment>
<dbReference type="PANTHER" id="PTHR32282">
    <property type="entry name" value="BINDING PROTEIN TRANSPEPTIDASE, PUTATIVE-RELATED"/>
    <property type="match status" value="1"/>
</dbReference>
<dbReference type="Gene3D" id="1.10.3810.10">
    <property type="entry name" value="Biosynthetic peptidoglycan transglycosylase-like"/>
    <property type="match status" value="1"/>
</dbReference>
<evidence type="ECO:0000259" key="11">
    <source>
        <dbReference type="Pfam" id="PF00912"/>
    </source>
</evidence>
<dbReference type="InterPro" id="IPR023346">
    <property type="entry name" value="Lysozyme-like_dom_sf"/>
</dbReference>
<gene>
    <name evidence="12" type="ORF">SAMN05443665_1019120</name>
</gene>
<evidence type="ECO:0000259" key="10">
    <source>
        <dbReference type="Pfam" id="PF00905"/>
    </source>
</evidence>
<evidence type="ECO:0000256" key="2">
    <source>
        <dbReference type="ARBA" id="ARBA00022670"/>
    </source>
</evidence>
<keyword evidence="4" id="KW-0808">Transferase</keyword>
<organism evidence="12 13">
    <name type="scientific">Actinomadura meyerae</name>
    <dbReference type="NCBI Taxonomy" id="240840"/>
    <lineage>
        <taxon>Bacteria</taxon>
        <taxon>Bacillati</taxon>
        <taxon>Actinomycetota</taxon>
        <taxon>Actinomycetes</taxon>
        <taxon>Streptosporangiales</taxon>
        <taxon>Thermomonosporaceae</taxon>
        <taxon>Actinomadura</taxon>
    </lineage>
</organism>
<reference evidence="12 13" key="1">
    <citation type="submission" date="2017-06" db="EMBL/GenBank/DDBJ databases">
        <authorList>
            <person name="Kim H.J."/>
            <person name="Triplett B.A."/>
        </authorList>
    </citation>
    <scope>NUCLEOTIDE SEQUENCE [LARGE SCALE GENOMIC DNA]</scope>
    <source>
        <strain evidence="12 13">DSM 44715</strain>
    </source>
</reference>
<protein>
    <submittedName>
        <fullName evidence="12">Membrane carboxypeptidase (Penicillin-binding protein)</fullName>
    </submittedName>
</protein>
<keyword evidence="1 12" id="KW-0121">Carboxypeptidase</keyword>
<evidence type="ECO:0000256" key="7">
    <source>
        <dbReference type="ARBA" id="ARBA00034000"/>
    </source>
</evidence>
<keyword evidence="3" id="KW-0328">Glycosyltransferase</keyword>
<dbReference type="InterPro" id="IPR036950">
    <property type="entry name" value="PBP_transglycosylase"/>
</dbReference>
<accession>A0A239KTL5</accession>
<keyword evidence="2" id="KW-0645">Protease</keyword>
<dbReference type="InterPro" id="IPR012338">
    <property type="entry name" value="Beta-lactam/transpept-like"/>
</dbReference>
<dbReference type="GO" id="GO:0008658">
    <property type="term" value="F:penicillin binding"/>
    <property type="evidence" value="ECO:0007669"/>
    <property type="project" value="InterPro"/>
</dbReference>
<feature type="compositionally biased region" description="Low complexity" evidence="9">
    <location>
        <begin position="661"/>
        <end position="673"/>
    </location>
</feature>
<name>A0A239KTL5_9ACTN</name>
<evidence type="ECO:0000256" key="9">
    <source>
        <dbReference type="SAM" id="MobiDB-lite"/>
    </source>
</evidence>
<evidence type="ECO:0000256" key="6">
    <source>
        <dbReference type="ARBA" id="ARBA00023268"/>
    </source>
</evidence>
<dbReference type="InterPro" id="IPR050396">
    <property type="entry name" value="Glycosyltr_51/Transpeptidase"/>
</dbReference>
<dbReference type="Gene3D" id="3.40.710.10">
    <property type="entry name" value="DD-peptidase/beta-lactamase superfamily"/>
    <property type="match status" value="1"/>
</dbReference>
<dbReference type="Pfam" id="PF00905">
    <property type="entry name" value="Transpeptidase"/>
    <property type="match status" value="1"/>
</dbReference>
<evidence type="ECO:0000256" key="1">
    <source>
        <dbReference type="ARBA" id="ARBA00022645"/>
    </source>
</evidence>
<dbReference type="GO" id="GO:0006508">
    <property type="term" value="P:proteolysis"/>
    <property type="evidence" value="ECO:0007669"/>
    <property type="project" value="UniProtKB-KW"/>
</dbReference>
<dbReference type="SUPFAM" id="SSF56601">
    <property type="entry name" value="beta-lactamase/transpeptidase-like"/>
    <property type="match status" value="1"/>
</dbReference>
<dbReference type="RefSeq" id="WP_245868885.1">
    <property type="nucleotide sequence ID" value="NZ_FZOR01000019.1"/>
</dbReference>
<evidence type="ECO:0000313" key="13">
    <source>
        <dbReference type="Proteomes" id="UP000198318"/>
    </source>
</evidence>
<dbReference type="InterPro" id="IPR001264">
    <property type="entry name" value="Glyco_trans_51"/>
</dbReference>
<evidence type="ECO:0000256" key="4">
    <source>
        <dbReference type="ARBA" id="ARBA00022679"/>
    </source>
</evidence>
<dbReference type="GO" id="GO:0030288">
    <property type="term" value="C:outer membrane-bounded periplasmic space"/>
    <property type="evidence" value="ECO:0007669"/>
    <property type="project" value="TreeGrafter"/>
</dbReference>
<feature type="region of interest" description="Disordered" evidence="9">
    <location>
        <begin position="529"/>
        <end position="549"/>
    </location>
</feature>
<evidence type="ECO:0000256" key="5">
    <source>
        <dbReference type="ARBA" id="ARBA00022801"/>
    </source>
</evidence>
<keyword evidence="6" id="KW-0511">Multifunctional enzyme</keyword>
<dbReference type="Proteomes" id="UP000198318">
    <property type="component" value="Unassembled WGS sequence"/>
</dbReference>